<organism evidence="1 2">
    <name type="scientific">Symbiodinium pilosum</name>
    <name type="common">Dinoflagellate</name>
    <dbReference type="NCBI Taxonomy" id="2952"/>
    <lineage>
        <taxon>Eukaryota</taxon>
        <taxon>Sar</taxon>
        <taxon>Alveolata</taxon>
        <taxon>Dinophyceae</taxon>
        <taxon>Suessiales</taxon>
        <taxon>Symbiodiniaceae</taxon>
        <taxon>Symbiodinium</taxon>
    </lineage>
</organism>
<accession>A0A812TMP9</accession>
<sequence length="131" mass="13825">EDMAGNVVVGVAKQSPRLRPRASEGRALVKVKKEPGTAEAVEGSVDTKGKLSNLVAQGKAAANKLAKVVAGQTANPEELEASLPRGATDKRMDMLASWKSDRGRVWASKEKVLEKESASARLELSAAFVLA</sequence>
<proteinExistence type="predicted"/>
<protein>
    <submittedName>
        <fullName evidence="1">Uncharacterized protein</fullName>
    </submittedName>
</protein>
<evidence type="ECO:0000313" key="1">
    <source>
        <dbReference type="EMBL" id="CAE7529706.1"/>
    </source>
</evidence>
<dbReference type="AlphaFoldDB" id="A0A812TMP9"/>
<name>A0A812TMP9_SYMPI</name>
<evidence type="ECO:0000313" key="2">
    <source>
        <dbReference type="Proteomes" id="UP000649617"/>
    </source>
</evidence>
<keyword evidence="2" id="KW-1185">Reference proteome</keyword>
<feature type="non-terminal residue" evidence="1">
    <location>
        <position position="1"/>
    </location>
</feature>
<dbReference type="EMBL" id="CAJNIZ010031314">
    <property type="protein sequence ID" value="CAE7529706.1"/>
    <property type="molecule type" value="Genomic_DNA"/>
</dbReference>
<gene>
    <name evidence="1" type="ORF">SPIL2461_LOCUS13944</name>
</gene>
<reference evidence="1" key="1">
    <citation type="submission" date="2021-02" db="EMBL/GenBank/DDBJ databases">
        <authorList>
            <person name="Dougan E. K."/>
            <person name="Rhodes N."/>
            <person name="Thang M."/>
            <person name="Chan C."/>
        </authorList>
    </citation>
    <scope>NUCLEOTIDE SEQUENCE</scope>
</reference>
<comment type="caution">
    <text evidence="1">The sequence shown here is derived from an EMBL/GenBank/DDBJ whole genome shotgun (WGS) entry which is preliminary data.</text>
</comment>
<dbReference type="Proteomes" id="UP000649617">
    <property type="component" value="Unassembled WGS sequence"/>
</dbReference>